<dbReference type="Proteomes" id="UP000183077">
    <property type="component" value="Unassembled WGS sequence"/>
</dbReference>
<feature type="transmembrane region" description="Helical" evidence="1">
    <location>
        <begin position="269"/>
        <end position="287"/>
    </location>
</feature>
<feature type="domain" description="EamA" evidence="2">
    <location>
        <begin position="6"/>
        <end position="141"/>
    </location>
</feature>
<evidence type="ECO:0000313" key="4">
    <source>
        <dbReference type="Proteomes" id="UP000183077"/>
    </source>
</evidence>
<dbReference type="GeneID" id="82258003"/>
<sequence length="291" mass="31759">MANYKSVIYVVLGAISYGLLATIVKYANELGVHTSTLTFLQFFIGFLILTVLQFTRRVNTKEKTTTTAKSRIKLTLWGSTLGLTTTLYYLSIQYIPVSVGIILLMQSIWISLVLEAIVNKQLPSKSKILGVITVLVGTVLATNLIQADIVLNPIGLLYGFGAGVSYAFSLYASSRIETQLPSILRSRYLVLGGLLLICLFWNRQIIDTFQVQAIPWGLLIALFGTVIAPIFFTMGIPKTGVALGNIIASLEIPVSITSAVLILHESVEPIQWIGVSIILLAVIIINLKTAK</sequence>
<evidence type="ECO:0000259" key="2">
    <source>
        <dbReference type="Pfam" id="PF00892"/>
    </source>
</evidence>
<feature type="transmembrane region" description="Helical" evidence="1">
    <location>
        <begin position="184"/>
        <end position="202"/>
    </location>
</feature>
<name>A0A1H6WVG4_9FLAO</name>
<protein>
    <submittedName>
        <fullName evidence="3">Threonine/homoserine efflux transporter RhtA</fullName>
    </submittedName>
</protein>
<keyword evidence="1" id="KW-0472">Membrane</keyword>
<dbReference type="InterPro" id="IPR000620">
    <property type="entry name" value="EamA_dom"/>
</dbReference>
<dbReference type="RefSeq" id="WP_074747066.1">
    <property type="nucleotide sequence ID" value="NZ_FNYS01000016.1"/>
</dbReference>
<feature type="transmembrane region" description="Helical" evidence="1">
    <location>
        <begin position="241"/>
        <end position="263"/>
    </location>
</feature>
<dbReference type="PANTHER" id="PTHR22911:SF137">
    <property type="entry name" value="SOLUTE CARRIER FAMILY 35 MEMBER G2-RELATED"/>
    <property type="match status" value="1"/>
</dbReference>
<dbReference type="PANTHER" id="PTHR22911">
    <property type="entry name" value="ACYL-MALONYL CONDENSING ENZYME-RELATED"/>
    <property type="match status" value="1"/>
</dbReference>
<dbReference type="EMBL" id="FNYS01000016">
    <property type="protein sequence ID" value="SEJ19836.1"/>
    <property type="molecule type" value="Genomic_DNA"/>
</dbReference>
<dbReference type="Pfam" id="PF00892">
    <property type="entry name" value="EamA"/>
    <property type="match status" value="2"/>
</dbReference>
<keyword evidence="1" id="KW-0812">Transmembrane</keyword>
<proteinExistence type="predicted"/>
<dbReference type="AlphaFoldDB" id="A0A1H6WVG4"/>
<feature type="transmembrane region" description="Helical" evidence="1">
    <location>
        <begin position="214"/>
        <end position="234"/>
    </location>
</feature>
<dbReference type="InterPro" id="IPR037185">
    <property type="entry name" value="EmrE-like"/>
</dbReference>
<evidence type="ECO:0000256" key="1">
    <source>
        <dbReference type="SAM" id="Phobius"/>
    </source>
</evidence>
<gene>
    <name evidence="3" type="ORF">SAMN04488018_11626</name>
</gene>
<feature type="transmembrane region" description="Helical" evidence="1">
    <location>
        <begin position="153"/>
        <end position="172"/>
    </location>
</feature>
<feature type="transmembrane region" description="Helical" evidence="1">
    <location>
        <begin position="33"/>
        <end position="54"/>
    </location>
</feature>
<accession>A0A1H6WVG4</accession>
<feature type="transmembrane region" description="Helical" evidence="1">
    <location>
        <begin position="7"/>
        <end position="27"/>
    </location>
</feature>
<reference evidence="3 4" key="1">
    <citation type="submission" date="2016-10" db="EMBL/GenBank/DDBJ databases">
        <authorList>
            <person name="de Groot N.N."/>
        </authorList>
    </citation>
    <scope>NUCLEOTIDE SEQUENCE [LARGE SCALE GENOMIC DNA]</scope>
    <source>
        <strain evidence="3 4">DSM 23048</strain>
    </source>
</reference>
<evidence type="ECO:0000313" key="3">
    <source>
        <dbReference type="EMBL" id="SEJ19836.1"/>
    </source>
</evidence>
<dbReference type="GO" id="GO:0016020">
    <property type="term" value="C:membrane"/>
    <property type="evidence" value="ECO:0007669"/>
    <property type="project" value="InterPro"/>
</dbReference>
<dbReference type="SUPFAM" id="SSF103481">
    <property type="entry name" value="Multidrug resistance efflux transporter EmrE"/>
    <property type="match status" value="2"/>
</dbReference>
<feature type="domain" description="EamA" evidence="2">
    <location>
        <begin position="154"/>
        <end position="286"/>
    </location>
</feature>
<keyword evidence="1" id="KW-1133">Transmembrane helix</keyword>
<feature type="transmembrane region" description="Helical" evidence="1">
    <location>
        <begin position="74"/>
        <end position="91"/>
    </location>
</feature>
<organism evidence="3 4">
    <name type="scientific">Myroides marinus</name>
    <dbReference type="NCBI Taxonomy" id="703342"/>
    <lineage>
        <taxon>Bacteria</taxon>
        <taxon>Pseudomonadati</taxon>
        <taxon>Bacteroidota</taxon>
        <taxon>Flavobacteriia</taxon>
        <taxon>Flavobacteriales</taxon>
        <taxon>Flavobacteriaceae</taxon>
        <taxon>Myroides</taxon>
    </lineage>
</organism>
<feature type="transmembrane region" description="Helical" evidence="1">
    <location>
        <begin position="97"/>
        <end position="116"/>
    </location>
</feature>
<feature type="transmembrane region" description="Helical" evidence="1">
    <location>
        <begin position="128"/>
        <end position="147"/>
    </location>
</feature>